<comment type="subcellular location">
    <subcellularLocation>
        <location evidence="1">Nucleus</location>
    </subcellularLocation>
</comment>
<evidence type="ECO:0000256" key="6">
    <source>
        <dbReference type="ARBA" id="ARBA00022553"/>
    </source>
</evidence>
<reference evidence="11 12" key="2">
    <citation type="journal article" date="2017" name="Sci. Rep.">
        <title>Ant-infecting Ophiocordyceps genomes reveal a high diversity of potential behavioral manipulation genes and a possible major role for enterotoxins.</title>
        <authorList>
            <person name="de Bekker C."/>
            <person name="Ohm R.A."/>
            <person name="Evans H.C."/>
            <person name="Brachmann A."/>
            <person name="Hughes D.P."/>
        </authorList>
    </citation>
    <scope>NUCLEOTIDE SEQUENCE [LARGE SCALE GENOMIC DNA]</scope>
    <source>
        <strain evidence="11 12">SC16a</strain>
    </source>
</reference>
<feature type="region of interest" description="Disordered" evidence="10">
    <location>
        <begin position="1"/>
        <end position="320"/>
    </location>
</feature>
<feature type="compositionally biased region" description="Acidic residues" evidence="10">
    <location>
        <begin position="490"/>
        <end position="502"/>
    </location>
</feature>
<dbReference type="Pfam" id="PF04410">
    <property type="entry name" value="Gar1"/>
    <property type="match status" value="1"/>
</dbReference>
<feature type="compositionally biased region" description="Basic and acidic residues" evidence="10">
    <location>
        <begin position="223"/>
        <end position="236"/>
    </location>
</feature>
<dbReference type="FunFam" id="2.40.10.230:FF:000002">
    <property type="entry name" value="H/ACA ribonucleoprotein complex non-core subunit NAF1"/>
    <property type="match status" value="1"/>
</dbReference>
<name>A0A2A9PHR9_OPHUN</name>
<evidence type="ECO:0000256" key="1">
    <source>
        <dbReference type="ARBA" id="ARBA00004123"/>
    </source>
</evidence>
<accession>A0A2A9PHR9</accession>
<evidence type="ECO:0000256" key="3">
    <source>
        <dbReference type="ARBA" id="ARBA00021438"/>
    </source>
</evidence>
<dbReference type="SUPFAM" id="SSF50447">
    <property type="entry name" value="Translation proteins"/>
    <property type="match status" value="1"/>
</dbReference>
<keyword evidence="7" id="KW-0694">RNA-binding</keyword>
<dbReference type="Proteomes" id="UP000037136">
    <property type="component" value="Unassembled WGS sequence"/>
</dbReference>
<dbReference type="GO" id="GO:0005634">
    <property type="term" value="C:nucleus"/>
    <property type="evidence" value="ECO:0007669"/>
    <property type="project" value="UniProtKB-SubCell"/>
</dbReference>
<comment type="caution">
    <text evidence="11">The sequence shown here is derived from an EMBL/GenBank/DDBJ whole genome shotgun (WGS) entry which is preliminary data.</text>
</comment>
<evidence type="ECO:0000256" key="8">
    <source>
        <dbReference type="ARBA" id="ARBA00023242"/>
    </source>
</evidence>
<dbReference type="InterPro" id="IPR040309">
    <property type="entry name" value="Naf1"/>
</dbReference>
<evidence type="ECO:0000256" key="2">
    <source>
        <dbReference type="ARBA" id="ARBA00009801"/>
    </source>
</evidence>
<organism evidence="11 12">
    <name type="scientific">Ophiocordyceps unilateralis</name>
    <name type="common">Zombie-ant fungus</name>
    <name type="synonym">Torrubia unilateralis</name>
    <dbReference type="NCBI Taxonomy" id="268505"/>
    <lineage>
        <taxon>Eukaryota</taxon>
        <taxon>Fungi</taxon>
        <taxon>Dikarya</taxon>
        <taxon>Ascomycota</taxon>
        <taxon>Pezizomycotina</taxon>
        <taxon>Sordariomycetes</taxon>
        <taxon>Hypocreomycetidae</taxon>
        <taxon>Hypocreales</taxon>
        <taxon>Ophiocordycipitaceae</taxon>
        <taxon>Ophiocordyceps</taxon>
    </lineage>
</organism>
<dbReference type="InterPro" id="IPR007504">
    <property type="entry name" value="H/ACA_rnp_Gar1/Naf1"/>
</dbReference>
<feature type="compositionally biased region" description="Basic and acidic residues" evidence="10">
    <location>
        <begin position="164"/>
        <end position="176"/>
    </location>
</feature>
<keyword evidence="4" id="KW-0690">Ribosome biogenesis</keyword>
<evidence type="ECO:0000313" key="12">
    <source>
        <dbReference type="Proteomes" id="UP000037136"/>
    </source>
</evidence>
<dbReference type="GO" id="GO:0001522">
    <property type="term" value="P:pseudouridine synthesis"/>
    <property type="evidence" value="ECO:0007669"/>
    <property type="project" value="InterPro"/>
</dbReference>
<dbReference type="AlphaFoldDB" id="A0A2A9PHR9"/>
<dbReference type="EMBL" id="LAZP02000133">
    <property type="protein sequence ID" value="PFH60366.1"/>
    <property type="molecule type" value="Genomic_DNA"/>
</dbReference>
<gene>
    <name evidence="11" type="ORF">XA68_11068</name>
</gene>
<dbReference type="OrthoDB" id="21550at2759"/>
<feature type="region of interest" description="Disordered" evidence="10">
    <location>
        <begin position="339"/>
        <end position="365"/>
    </location>
</feature>
<dbReference type="Gene3D" id="2.40.10.230">
    <property type="entry name" value="Probable tRNA pseudouridine synthase domain"/>
    <property type="match status" value="1"/>
</dbReference>
<keyword evidence="12" id="KW-1185">Reference proteome</keyword>
<dbReference type="GO" id="GO:0006364">
    <property type="term" value="P:rRNA processing"/>
    <property type="evidence" value="ECO:0007669"/>
    <property type="project" value="UniProtKB-KW"/>
</dbReference>
<reference evidence="11 12" key="1">
    <citation type="journal article" date="2015" name="BMC Genomics">
        <title>Gene expression during zombie ant biting behavior reflects the complexity underlying fungal parasitic behavioral manipulation.</title>
        <authorList>
            <person name="de Bekker C."/>
            <person name="Ohm R.A."/>
            <person name="Loreto R.G."/>
            <person name="Sebastian A."/>
            <person name="Albert I."/>
            <person name="Merrow M."/>
            <person name="Brachmann A."/>
            <person name="Hughes D.P."/>
        </authorList>
    </citation>
    <scope>NUCLEOTIDE SEQUENCE [LARGE SCALE GENOMIC DNA]</scope>
    <source>
        <strain evidence="11 12">SC16a</strain>
    </source>
</reference>
<feature type="compositionally biased region" description="Polar residues" evidence="10">
    <location>
        <begin position="266"/>
        <end position="280"/>
    </location>
</feature>
<evidence type="ECO:0000256" key="7">
    <source>
        <dbReference type="ARBA" id="ARBA00022884"/>
    </source>
</evidence>
<comment type="similarity">
    <text evidence="2">Belongs to the NAF1 family.</text>
</comment>
<dbReference type="PANTHER" id="PTHR31633:SF1">
    <property type="entry name" value="H_ACA RIBONUCLEOPROTEIN COMPLEX NON-CORE SUBUNIT NAF1"/>
    <property type="match status" value="1"/>
</dbReference>
<feature type="compositionally biased region" description="Basic residues" evidence="10">
    <location>
        <begin position="508"/>
        <end position="520"/>
    </location>
</feature>
<dbReference type="GO" id="GO:0000493">
    <property type="term" value="P:box H/ACA snoRNP assembly"/>
    <property type="evidence" value="ECO:0007669"/>
    <property type="project" value="InterPro"/>
</dbReference>
<sequence>MAGFQIPGLGKAVPNEVLPPLSSFAPTTEPRDEPREELREEPRVKAGEEVSMTDGEQATNPSALQQQRQTTPSKASEELRQTIPSLAEGEQQDNQLQETRQDSDLFPAPTPEAIKTGERCQQDAEALPDSTQADKVENDGEPAGGATVTGEQAASDFARSMTLGEHKVERGQEDGRGQVPAESEQVEGTMAVAEQNSNQDYQHHHGDVLTGPAKAAANTTSGPREEPIETNHRDEALGDPMAVDPPESPPSLTNALLAAIGGLESASATAEDQQASNGAPQTGDGLQNDEGEHPEWEIDSAPYDSSDSSSSDSSDSDSDNEAYELLGIDETVRLLMETEAGSDDEGGKGGKGAARASARSKNELPDEVIPRPDVEVTADMKMEELGWVEHIVEGNIVVKAITPGEYQVLDTGSVLCTADRIVVGVVAETLGKVLQPMYTVRFNSEDEIRQLGIEVGTKVFYPVDLALYVFTEPLKALKGSDASNIHDEEVAADEMEFSDDEKEAEHKRAMKPRNKNKRKDGGRGAPHPLRQETTMAPDDGLNYDDDGPYRPLSRPPGYGGAAAAYEPVETSPRSQPQRGGRRNDRRGRGGRGRDSQGRDHHGGRRGSREGFSLPPQGFQQQSAPPPGHNGSWASLTPSAYPGPPPQAPAGPPSAPAFSWQPTSPWPMQPAAHQAHGASGPPPPPPPPPPPGWTSQPAVAVQGQQPGNGGTFVNPTLIAALMSQLQGQNGGQQQQQQWSGQQQPQWQPPPGGWSR</sequence>
<protein>
    <recommendedName>
        <fullName evidence="3">H/ACA ribonucleoprotein complex non-core subunit NAF1</fullName>
    </recommendedName>
    <alternativeName>
        <fullName evidence="9">Nuclear assembly factor 1</fullName>
    </alternativeName>
</protein>
<feature type="compositionally biased region" description="Pro residues" evidence="10">
    <location>
        <begin position="679"/>
        <end position="691"/>
    </location>
</feature>
<feature type="compositionally biased region" description="Low complexity" evidence="10">
    <location>
        <begin position="722"/>
        <end position="744"/>
    </location>
</feature>
<feature type="compositionally biased region" description="Basic and acidic residues" evidence="10">
    <location>
        <begin position="29"/>
        <end position="48"/>
    </location>
</feature>
<dbReference type="PANTHER" id="PTHR31633">
    <property type="entry name" value="H/ACA RIBONUCLEOPROTEIN COMPLEX NON-CORE SUBUNIT NAF1"/>
    <property type="match status" value="1"/>
</dbReference>
<evidence type="ECO:0000256" key="4">
    <source>
        <dbReference type="ARBA" id="ARBA00022517"/>
    </source>
</evidence>
<keyword evidence="6" id="KW-0597">Phosphoprotein</keyword>
<feature type="compositionally biased region" description="Basic residues" evidence="10">
    <location>
        <begin position="579"/>
        <end position="590"/>
    </location>
</feature>
<evidence type="ECO:0000256" key="9">
    <source>
        <dbReference type="ARBA" id="ARBA00076743"/>
    </source>
</evidence>
<evidence type="ECO:0000256" key="10">
    <source>
        <dbReference type="SAM" id="MobiDB-lite"/>
    </source>
</evidence>
<feature type="compositionally biased region" description="Polar residues" evidence="10">
    <location>
        <begin position="692"/>
        <end position="704"/>
    </location>
</feature>
<keyword evidence="5" id="KW-0698">rRNA processing</keyword>
<dbReference type="InterPro" id="IPR038664">
    <property type="entry name" value="Gar1/Naf1_Cbf5-bd_sf"/>
</dbReference>
<dbReference type="STRING" id="268505.A0A2A9PHR9"/>
<feature type="compositionally biased region" description="Pro residues" evidence="10">
    <location>
        <begin position="640"/>
        <end position="654"/>
    </location>
</feature>
<keyword evidence="8" id="KW-0539">Nucleus</keyword>
<feature type="compositionally biased region" description="Polar residues" evidence="10">
    <location>
        <begin position="54"/>
        <end position="74"/>
    </location>
</feature>
<evidence type="ECO:0000313" key="11">
    <source>
        <dbReference type="EMBL" id="PFH60366.1"/>
    </source>
</evidence>
<dbReference type="GO" id="GO:0005732">
    <property type="term" value="C:sno(s)RNA-containing ribonucleoprotein complex"/>
    <property type="evidence" value="ECO:0007669"/>
    <property type="project" value="InterPro"/>
</dbReference>
<feature type="compositionally biased region" description="Basic and acidic residues" evidence="10">
    <location>
        <begin position="591"/>
        <end position="600"/>
    </location>
</feature>
<feature type="region of interest" description="Disordered" evidence="10">
    <location>
        <begin position="489"/>
        <end position="754"/>
    </location>
</feature>
<feature type="compositionally biased region" description="Pro residues" evidence="10">
    <location>
        <begin position="745"/>
        <end position="754"/>
    </location>
</feature>
<dbReference type="InterPro" id="IPR009000">
    <property type="entry name" value="Transl_B-barrel_sf"/>
</dbReference>
<dbReference type="GO" id="GO:0003723">
    <property type="term" value="F:RNA binding"/>
    <property type="evidence" value="ECO:0007669"/>
    <property type="project" value="UniProtKB-KW"/>
</dbReference>
<proteinExistence type="inferred from homology"/>
<feature type="compositionally biased region" description="Low complexity" evidence="10">
    <location>
        <begin position="304"/>
        <end position="313"/>
    </location>
</feature>
<evidence type="ECO:0000256" key="5">
    <source>
        <dbReference type="ARBA" id="ARBA00022552"/>
    </source>
</evidence>